<protein>
    <submittedName>
        <fullName evidence="1">Uncharacterized protein</fullName>
    </submittedName>
</protein>
<reference evidence="1 2" key="1">
    <citation type="submission" date="2016-10" db="EMBL/GenBank/DDBJ databases">
        <authorList>
            <person name="de Groot N.N."/>
        </authorList>
    </citation>
    <scope>NUCLEOTIDE SEQUENCE [LARGE SCALE GENOMIC DNA]</scope>
    <source>
        <strain evidence="1 2">CGMCC 1.12333</strain>
    </source>
</reference>
<dbReference type="AlphaFoldDB" id="A0A1I7GSE7"/>
<dbReference type="STRING" id="1224947.SAMN05216480_105231"/>
<accession>A0A1I7GSE7</accession>
<dbReference type="Proteomes" id="UP000199138">
    <property type="component" value="Unassembled WGS sequence"/>
</dbReference>
<evidence type="ECO:0000313" key="2">
    <source>
        <dbReference type="Proteomes" id="UP000199138"/>
    </source>
</evidence>
<sequence length="77" mass="8375">MIYCSKLGRNYAMLMEAVKQQKKMPACHKLAFSIYISFLSTYKLSDALPASGKSGAACSVEGVVSLFCRIFASSPEV</sequence>
<evidence type="ECO:0000313" key="1">
    <source>
        <dbReference type="EMBL" id="SFU51339.1"/>
    </source>
</evidence>
<keyword evidence="2" id="KW-1185">Reference proteome</keyword>
<dbReference type="EMBL" id="FPBK01000005">
    <property type="protein sequence ID" value="SFU51339.1"/>
    <property type="molecule type" value="Genomic_DNA"/>
</dbReference>
<gene>
    <name evidence="1" type="ORF">SAMN05216480_105231</name>
</gene>
<organism evidence="1 2">
    <name type="scientific">Pustulibacterium marinum</name>
    <dbReference type="NCBI Taxonomy" id="1224947"/>
    <lineage>
        <taxon>Bacteria</taxon>
        <taxon>Pseudomonadati</taxon>
        <taxon>Bacteroidota</taxon>
        <taxon>Flavobacteriia</taxon>
        <taxon>Flavobacteriales</taxon>
        <taxon>Flavobacteriaceae</taxon>
        <taxon>Pustulibacterium</taxon>
    </lineage>
</organism>
<name>A0A1I7GSE7_9FLAO</name>
<proteinExistence type="predicted"/>